<feature type="signal peptide" evidence="6">
    <location>
        <begin position="1"/>
        <end position="29"/>
    </location>
</feature>
<dbReference type="InterPro" id="IPR009003">
    <property type="entry name" value="Peptidase_S1_PA"/>
</dbReference>
<dbReference type="InterPro" id="IPR008256">
    <property type="entry name" value="Peptidase_S1B"/>
</dbReference>
<dbReference type="EMBL" id="DSIY01000319">
    <property type="protein sequence ID" value="HEG92506.1"/>
    <property type="molecule type" value="Genomic_DNA"/>
</dbReference>
<dbReference type="SUPFAM" id="SSF50494">
    <property type="entry name" value="Trypsin-like serine proteases"/>
    <property type="match status" value="1"/>
</dbReference>
<feature type="region of interest" description="Disordered" evidence="7">
    <location>
        <begin position="305"/>
        <end position="333"/>
    </location>
</feature>
<evidence type="ECO:0000256" key="2">
    <source>
        <dbReference type="ARBA" id="ARBA00022670"/>
    </source>
</evidence>
<dbReference type="PANTHER" id="PTHR15462:SF8">
    <property type="entry name" value="SERINE PROTEASE"/>
    <property type="match status" value="1"/>
</dbReference>
<feature type="compositionally biased region" description="Pro residues" evidence="7">
    <location>
        <begin position="318"/>
        <end position="330"/>
    </location>
</feature>
<evidence type="ECO:0000259" key="8">
    <source>
        <dbReference type="Pfam" id="PF00089"/>
    </source>
</evidence>
<dbReference type="EC" id="3.4.21.-" evidence="6"/>
<dbReference type="AlphaFoldDB" id="A0A831THU8"/>
<dbReference type="Pfam" id="PF00089">
    <property type="entry name" value="Trypsin"/>
    <property type="match status" value="1"/>
</dbReference>
<gene>
    <name evidence="9" type="ORF">ENP34_13880</name>
</gene>
<comment type="similarity">
    <text evidence="1 6">Belongs to the peptidase S1B family.</text>
</comment>
<dbReference type="InterPro" id="IPR001254">
    <property type="entry name" value="Trypsin_dom"/>
</dbReference>
<evidence type="ECO:0000256" key="3">
    <source>
        <dbReference type="ARBA" id="ARBA00022729"/>
    </source>
</evidence>
<evidence type="ECO:0000313" key="9">
    <source>
        <dbReference type="EMBL" id="HEG92506.1"/>
    </source>
</evidence>
<keyword evidence="5 6" id="KW-0720">Serine protease</keyword>
<dbReference type="InterPro" id="IPR050966">
    <property type="entry name" value="Glutamyl_endopeptidase"/>
</dbReference>
<reference evidence="9" key="1">
    <citation type="journal article" date="2020" name="mSystems">
        <title>Genome- and Community-Level Interaction Insights into Carbon Utilization and Element Cycling Functions of Hydrothermarchaeota in Hydrothermal Sediment.</title>
        <authorList>
            <person name="Zhou Z."/>
            <person name="Liu Y."/>
            <person name="Xu W."/>
            <person name="Pan J."/>
            <person name="Luo Z.H."/>
            <person name="Li M."/>
        </authorList>
    </citation>
    <scope>NUCLEOTIDE SEQUENCE [LARGE SCALE GENOMIC DNA]</scope>
    <source>
        <strain evidence="9">SpSt-210</strain>
    </source>
</reference>
<feature type="compositionally biased region" description="Low complexity" evidence="7">
    <location>
        <begin position="305"/>
        <end position="317"/>
    </location>
</feature>
<proteinExistence type="inferred from homology"/>
<dbReference type="PANTHER" id="PTHR15462">
    <property type="entry name" value="SERINE PROTEASE"/>
    <property type="match status" value="1"/>
</dbReference>
<comment type="caution">
    <text evidence="9">The sequence shown here is derived from an EMBL/GenBank/DDBJ whole genome shotgun (WGS) entry which is preliminary data.</text>
</comment>
<evidence type="ECO:0000256" key="6">
    <source>
        <dbReference type="RuleBase" id="RU004296"/>
    </source>
</evidence>
<dbReference type="InterPro" id="IPR018114">
    <property type="entry name" value="TRYPSIN_HIS"/>
</dbReference>
<dbReference type="PROSITE" id="PS00134">
    <property type="entry name" value="TRYPSIN_HIS"/>
    <property type="match status" value="1"/>
</dbReference>
<evidence type="ECO:0000256" key="4">
    <source>
        <dbReference type="ARBA" id="ARBA00022801"/>
    </source>
</evidence>
<keyword evidence="4 6" id="KW-0378">Hydrolase</keyword>
<feature type="chain" id="PRO_5033101643" description="Serine protease" evidence="6">
    <location>
        <begin position="30"/>
        <end position="583"/>
    </location>
</feature>
<organism evidence="9">
    <name type="scientific">Thermorudis peleae</name>
    <dbReference type="NCBI Taxonomy" id="1382356"/>
    <lineage>
        <taxon>Bacteria</taxon>
        <taxon>Pseudomonadati</taxon>
        <taxon>Thermomicrobiota</taxon>
        <taxon>Thermomicrobia</taxon>
        <taxon>Thermomicrobia incertae sedis</taxon>
        <taxon>Thermorudis</taxon>
    </lineage>
</organism>
<evidence type="ECO:0000256" key="5">
    <source>
        <dbReference type="ARBA" id="ARBA00022825"/>
    </source>
</evidence>
<keyword evidence="3 6" id="KW-0732">Signal</keyword>
<accession>A0A831THU8</accession>
<keyword evidence="2 6" id="KW-0645">Protease</keyword>
<sequence>MRQTAMMGRRLSWWLAILALLLSALASTAGPGGVPAAASGGLAAGFTPVAHRPANQAGVAPRRQSAADPMAGYQRVFPPDDRVQQSPTTAFPSSAVVLVAGRIVDDLWVVCSGALIGPDVVLTAAHCLYDHEEGGWVEELAVVPGADGETWPYGYEVAASVVVPAGWVELGGPEFDLGVVALASPIGEQAGWLPVGALSSEELADPSFSYTVAGYPGDKPEGTQWWAGGTGFLRVTDDFLFMDADAYQGMSGGPVWRSSDQVIVGVVSHERAAANVARRIDEDTLAFLEDVCADAGCTIGRERAVAPQPEQPGQPAQPEQPEPGQPPVAGPQPVFTVLEPARYGRVAPGSVTVRAVAVSDTPVVELVVRVAGQEFAAQSGELAASLALGPGLYTVEALARDQQGDTLRVLWDFVVSDDPGESVWFDGNGQPKAERINATLRALVEAFRWHLYGMSWDGIDHRADMPTHAEEIVPGEPVPVWVSEAGFDQAATEATLRSLVESFRWHFWGISWDGNPHGDVPTHAEQVLPPEPVGPWFTPEGQPIRENIEATLRALNEAFRWHLFGATWDGYPHAELPTHAGME</sequence>
<evidence type="ECO:0000256" key="7">
    <source>
        <dbReference type="SAM" id="MobiDB-lite"/>
    </source>
</evidence>
<name>A0A831THU8_9BACT</name>
<dbReference type="PRINTS" id="PR00839">
    <property type="entry name" value="V8PROTEASE"/>
</dbReference>
<dbReference type="Gene3D" id="2.40.10.10">
    <property type="entry name" value="Trypsin-like serine proteases"/>
    <property type="match status" value="2"/>
</dbReference>
<dbReference type="GO" id="GO:0004252">
    <property type="term" value="F:serine-type endopeptidase activity"/>
    <property type="evidence" value="ECO:0007669"/>
    <property type="project" value="InterPro"/>
</dbReference>
<protein>
    <recommendedName>
        <fullName evidence="6">Serine protease</fullName>
        <ecNumber evidence="6">3.4.21.-</ecNumber>
    </recommendedName>
</protein>
<dbReference type="InterPro" id="IPR043504">
    <property type="entry name" value="Peptidase_S1_PA_chymotrypsin"/>
</dbReference>
<dbReference type="GO" id="GO:0006508">
    <property type="term" value="P:proteolysis"/>
    <property type="evidence" value="ECO:0007669"/>
    <property type="project" value="UniProtKB-KW"/>
</dbReference>
<evidence type="ECO:0000256" key="1">
    <source>
        <dbReference type="ARBA" id="ARBA00008764"/>
    </source>
</evidence>
<feature type="domain" description="Peptidase S1" evidence="8">
    <location>
        <begin position="86"/>
        <end position="272"/>
    </location>
</feature>